<protein>
    <submittedName>
        <fullName evidence="1">Uncharacterized protein</fullName>
    </submittedName>
</protein>
<sequence length="945" mass="108048">MINKRKTALAAFPEVKGLRQFVMTKVESGALVARGGIESLYKGVIEAHKNELAKEKSSLSLGHFTKLVKGVVWSKQNHDLLKDYLRSLAPSEWNAAIEEWQKIHSYIPLEWVKERSKWIRGVSSKTPSVVMVPGMGGYLEKGWLDKIPDITLPESSFNEPHRISVKAKDPKWAVFNGANLGLRYNPDIELNPLRRKLAEAETHGVDVVVLTNVFALQIIKAAGALLVYRARLSGLDINTEILDPDYRKEAELILERRPDDEVVFETPIERAANVFSGLYKVMTKPVDKEGKKSEPEYSGKIVMVLGYMDELLINTLTYDAINNLRTRKQNRLKQEIQAQLVLQRHALKNGDKKTYQHCEDEIDKKTKQHTRSVTTAIAAQEINRFAPKLRSLFLKMLQELVPNVEIVGFGSTHLRINDKPSIAIHIPSHIRVTDALLADFAARKAGPKILRKDIAQTTVICHPFALQERDTVREADHDGKRDSVQIFVAPTLIDDEYLRRELRSTIRMVHPLQQAVFNDQFKPGALVFRYHGDIVAQDFWPLTRPLSLIALKKKGANESKVLYPDFGTARYAWYMIDTDKHIGSRAKEYVWCDALRRRLGLAEAVIHSMRVSGYLGSKKFGIHVWSSNDDPTQGNHFEGHFQPDPQQLSRTDVEDISRLMYERAQKANGAECLRLFNEYQQFSLEHQDVLGLDHPKLQVEEMLDRFMEPNMDYYSAILRRAKESGVVVKPVSEHYGKLKDGRDLGIINWGTGNHFERTVDRRLTESFMYARVMRAMLLQENYWKKNREYVQKFVRDPMYSNFFCAWGTVRVDGGYEWGMDLRDSPTRMKSWGDTVGGAISNDLLRGNPTRIMEGRYCITTFGDKHFFGTGITAQKLFHMCAPGVHTDRYGEHGFPPNNSGVSWIGIPAEGPQLPFLFRYLRYDQIARLALAGFKFDWEAFLPNPV</sequence>
<proteinExistence type="predicted"/>
<organism evidence="1 2">
    <name type="scientific">Candidatus Lloydbacteria bacterium RIFCSPLOWO2_01_FULL_50_20</name>
    <dbReference type="NCBI Taxonomy" id="1798665"/>
    <lineage>
        <taxon>Bacteria</taxon>
        <taxon>Candidatus Lloydiibacteriota</taxon>
    </lineage>
</organism>
<accession>A0A1G2DJ12</accession>
<dbReference type="Proteomes" id="UP000178534">
    <property type="component" value="Unassembled WGS sequence"/>
</dbReference>
<name>A0A1G2DJ12_9BACT</name>
<dbReference type="EMBL" id="MHLP01000006">
    <property type="protein sequence ID" value="OGZ13599.1"/>
    <property type="molecule type" value="Genomic_DNA"/>
</dbReference>
<reference evidence="1 2" key="1">
    <citation type="journal article" date="2016" name="Nat. Commun.">
        <title>Thousands of microbial genomes shed light on interconnected biogeochemical processes in an aquifer system.</title>
        <authorList>
            <person name="Anantharaman K."/>
            <person name="Brown C.T."/>
            <person name="Hug L.A."/>
            <person name="Sharon I."/>
            <person name="Castelle C.J."/>
            <person name="Probst A.J."/>
            <person name="Thomas B.C."/>
            <person name="Singh A."/>
            <person name="Wilkins M.J."/>
            <person name="Karaoz U."/>
            <person name="Brodie E.L."/>
            <person name="Williams K.H."/>
            <person name="Hubbard S.S."/>
            <person name="Banfield J.F."/>
        </authorList>
    </citation>
    <scope>NUCLEOTIDE SEQUENCE [LARGE SCALE GENOMIC DNA]</scope>
</reference>
<evidence type="ECO:0000313" key="1">
    <source>
        <dbReference type="EMBL" id="OGZ13599.1"/>
    </source>
</evidence>
<gene>
    <name evidence="1" type="ORF">A2942_04600</name>
</gene>
<comment type="caution">
    <text evidence="1">The sequence shown here is derived from an EMBL/GenBank/DDBJ whole genome shotgun (WGS) entry which is preliminary data.</text>
</comment>
<evidence type="ECO:0000313" key="2">
    <source>
        <dbReference type="Proteomes" id="UP000178534"/>
    </source>
</evidence>
<dbReference type="AlphaFoldDB" id="A0A1G2DJ12"/>